<dbReference type="NCBIfam" id="TIGR04183">
    <property type="entry name" value="Por_Secre_tail"/>
    <property type="match status" value="1"/>
</dbReference>
<keyword evidence="3" id="KW-1185">Reference proteome</keyword>
<comment type="caution">
    <text evidence="2">The sequence shown here is derived from an EMBL/GenBank/DDBJ whole genome shotgun (WGS) entry which is preliminary data.</text>
</comment>
<dbReference type="InterPro" id="IPR017896">
    <property type="entry name" value="4Fe4S_Fe-S-bd"/>
</dbReference>
<feature type="domain" description="4Fe-4S ferredoxin-type" evidence="1">
    <location>
        <begin position="377"/>
        <end position="407"/>
    </location>
</feature>
<dbReference type="PROSITE" id="PS51379">
    <property type="entry name" value="4FE4S_FER_2"/>
    <property type="match status" value="1"/>
</dbReference>
<organism evidence="2 3">
    <name type="scientific">Hymenobacter bucti</name>
    <dbReference type="NCBI Taxonomy" id="1844114"/>
    <lineage>
        <taxon>Bacteria</taxon>
        <taxon>Pseudomonadati</taxon>
        <taxon>Bacteroidota</taxon>
        <taxon>Cytophagia</taxon>
        <taxon>Cytophagales</taxon>
        <taxon>Hymenobacteraceae</taxon>
        <taxon>Hymenobacter</taxon>
    </lineage>
</organism>
<dbReference type="Proteomes" id="UP001597197">
    <property type="component" value="Unassembled WGS sequence"/>
</dbReference>
<dbReference type="RefSeq" id="WP_382310876.1">
    <property type="nucleotide sequence ID" value="NZ_JBHUFD010000001.1"/>
</dbReference>
<sequence length="718" mass="74284">MKIIPFLRSAAESHKQFGLLLLLLLVVALQGRAAEIAYYSNGQNVTTPTGSSNVSVALATEAVQLQLAATVTTSIGGPVAVRLPLTGTGQPGFRAGVLISTANSPSLLGLSQLLQLRALGTVTLRTYLGTVLQQEQVVDASVAQLALLAGAGQPTQLEFISQAAFDHVEVAFGQALQVGLVTKIHYAYAIGPDTPKRVKGFLSQFDPAADKRYDTAGTDGGGVCVNSGIDNPERAVDADLTNYASFSNLASLGTGCGGTLRVQLAGTVPATGYRAGFVIGNAGLLDLGVLNALRLRTYRGGVLQQTAAGASLLQLTLLADDKAFISFPATSAFDEVSIERTAVLDLLNNLNIYYGFGLENAAFTTNPIAQSFPLNQKKYKVDTDGICIGCGSTVVVPPTGSPYLRFDQGAGVLSSEQVVFPLTSAGIVGNRAGIVLGQNTLLDAKALSNITITTHNDAGDVLETANGNALLAVSLLPGGKQEVSFRTTRSFAQVGIELSSAAALLTNVRVYSAFADDLGALQTISPTGPLPVVLTSFGVSRPAGATAAEVVWATASEQRSAYFVVERATNPQAGFQAVGQVAAAGTSAATHQYRLRDAAAPTGQVLYYRLRQVDLDGSEQLSAVATLAAAITLGEGLALYPNPAGDGPVSLRLPAQVAAGTTVAIYSAVGQLLSQQPVSSEQQPAALVTTGLPTGIYQVVLRDAAGQRLATKRLVLNR</sequence>
<protein>
    <submittedName>
        <fullName evidence="2">T9SS type A sorting domain-containing protein</fullName>
    </submittedName>
</protein>
<proteinExistence type="predicted"/>
<gene>
    <name evidence="2" type="ORF">ACFSDX_00060</name>
</gene>
<dbReference type="InterPro" id="IPR026444">
    <property type="entry name" value="Secre_tail"/>
</dbReference>
<evidence type="ECO:0000259" key="1">
    <source>
        <dbReference type="PROSITE" id="PS51379"/>
    </source>
</evidence>
<accession>A0ABW4QMS0</accession>
<evidence type="ECO:0000313" key="2">
    <source>
        <dbReference type="EMBL" id="MFD1870799.1"/>
    </source>
</evidence>
<dbReference type="EMBL" id="JBHUFD010000001">
    <property type="protein sequence ID" value="MFD1870799.1"/>
    <property type="molecule type" value="Genomic_DNA"/>
</dbReference>
<name>A0ABW4QMS0_9BACT</name>
<evidence type="ECO:0000313" key="3">
    <source>
        <dbReference type="Proteomes" id="UP001597197"/>
    </source>
</evidence>
<reference evidence="3" key="1">
    <citation type="journal article" date="2019" name="Int. J. Syst. Evol. Microbiol.">
        <title>The Global Catalogue of Microorganisms (GCM) 10K type strain sequencing project: providing services to taxonomists for standard genome sequencing and annotation.</title>
        <authorList>
            <consortium name="The Broad Institute Genomics Platform"/>
            <consortium name="The Broad Institute Genome Sequencing Center for Infectious Disease"/>
            <person name="Wu L."/>
            <person name="Ma J."/>
        </authorList>
    </citation>
    <scope>NUCLEOTIDE SEQUENCE [LARGE SCALE GENOMIC DNA]</scope>
    <source>
        <strain evidence="3">CGMCC 1.15795</strain>
    </source>
</reference>